<dbReference type="Proteomes" id="UP000249557">
    <property type="component" value="Unassembled WGS sequence"/>
</dbReference>
<evidence type="ECO:0000313" key="4">
    <source>
        <dbReference type="Proteomes" id="UP000249557"/>
    </source>
</evidence>
<dbReference type="InterPro" id="IPR049855">
    <property type="entry name" value="DotG/IcmE-like_C"/>
</dbReference>
<accession>A0A2W5A2N3</accession>
<organism evidence="3 4">
    <name type="scientific">Micavibrio aeruginosavorus</name>
    <dbReference type="NCBI Taxonomy" id="349221"/>
    <lineage>
        <taxon>Bacteria</taxon>
        <taxon>Pseudomonadati</taxon>
        <taxon>Bdellovibrionota</taxon>
        <taxon>Bdellovibrionia</taxon>
        <taxon>Bdellovibrionales</taxon>
        <taxon>Pseudobdellovibrionaceae</taxon>
        <taxon>Micavibrio</taxon>
    </lineage>
</organism>
<feature type="region of interest" description="Disordered" evidence="1">
    <location>
        <begin position="106"/>
        <end position="134"/>
    </location>
</feature>
<comment type="caution">
    <text evidence="3">The sequence shown here is derived from an EMBL/GenBank/DDBJ whole genome shotgun (WGS) entry which is preliminary data.</text>
</comment>
<sequence>MSNNDDLDNDLDVDNFDDTGFDDFSKKGTLGDVWRNNPMVKIGVILAAFAVIVGGVILFGGSDDQLPVSQLSGPQDVNEAPGSSQISETMRQSIEDVNIDNVEDATRTGGSAMPIPTDTSKGVLPIPMEENGDEDPLERWRRMQEERVRQQEMLAQTQEPAQPQAPPVDTKTPAVNALSQSMVSQMQAVLQNQQIPKPNYKRITPNNFLEELENKKFQQYQQQQQQLAAMGGMQTNSDLQVENILIPAGTIEYAQLMIEANTDAPGPVMAQIVSGPLRGGRVIGSFQSTEEYLVLSFNMVVIDGINYPVQAVAVDPGTTMPGLITEIDRRYFRRVVLPAAAAFVEGLTEAVSESGSTTIFIDGNTVSQSTSDKDNRQEVASGIAEAGQELSDILDEEADRTRPMLRVASGTPLGILFVSPVSDVSSR</sequence>
<feature type="transmembrane region" description="Helical" evidence="2">
    <location>
        <begin position="42"/>
        <end position="61"/>
    </location>
</feature>
<reference evidence="3 4" key="1">
    <citation type="submission" date="2017-08" db="EMBL/GenBank/DDBJ databases">
        <title>Infants hospitalized years apart are colonized by the same room-sourced microbial strains.</title>
        <authorList>
            <person name="Brooks B."/>
            <person name="Olm M.R."/>
            <person name="Firek B.A."/>
            <person name="Baker R."/>
            <person name="Thomas B.C."/>
            <person name="Morowitz M.J."/>
            <person name="Banfield J.F."/>
        </authorList>
    </citation>
    <scope>NUCLEOTIDE SEQUENCE [LARGE SCALE GENOMIC DNA]</scope>
    <source>
        <strain evidence="3">S2_018_000_R2_104</strain>
    </source>
</reference>
<evidence type="ECO:0000256" key="1">
    <source>
        <dbReference type="SAM" id="MobiDB-lite"/>
    </source>
</evidence>
<dbReference type="AlphaFoldDB" id="A0A2W5A2N3"/>
<feature type="compositionally biased region" description="Low complexity" evidence="1">
    <location>
        <begin position="152"/>
        <end position="162"/>
    </location>
</feature>
<keyword evidence="2" id="KW-0472">Membrane</keyword>
<feature type="region of interest" description="Disordered" evidence="1">
    <location>
        <begin position="152"/>
        <end position="172"/>
    </location>
</feature>
<dbReference type="CDD" id="cd16431">
    <property type="entry name" value="IcmE"/>
    <property type="match status" value="1"/>
</dbReference>
<keyword evidence="2" id="KW-0812">Transmembrane</keyword>
<evidence type="ECO:0000313" key="3">
    <source>
        <dbReference type="EMBL" id="PZO88810.1"/>
    </source>
</evidence>
<gene>
    <name evidence="3" type="ORF">DI626_00940</name>
</gene>
<dbReference type="EMBL" id="QFNK01000007">
    <property type="protein sequence ID" value="PZO88810.1"/>
    <property type="molecule type" value="Genomic_DNA"/>
</dbReference>
<name>A0A2W5A2N3_9BACT</name>
<keyword evidence="2" id="KW-1133">Transmembrane helix</keyword>
<evidence type="ECO:0000256" key="2">
    <source>
        <dbReference type="SAM" id="Phobius"/>
    </source>
</evidence>
<protein>
    <submittedName>
        <fullName evidence="3">Type IV secretion protein DotG</fullName>
    </submittedName>
</protein>
<proteinExistence type="predicted"/>